<dbReference type="EMBL" id="CM000832">
    <property type="protein sequence ID" value="EET08044.1"/>
    <property type="molecule type" value="Genomic_DNA"/>
</dbReference>
<sequence length="73" mass="8234">MDCIDSLKRMAAGGRARRANVRILPRLVHDEQKRGPRGARAAGRIAATFCPGSVRGARFEKTIRIKLRYSRNR</sequence>
<organism evidence="1">
    <name type="scientific">Burkholderia pseudomallei 1710a</name>
    <dbReference type="NCBI Taxonomy" id="320371"/>
    <lineage>
        <taxon>Bacteria</taxon>
        <taxon>Pseudomonadati</taxon>
        <taxon>Pseudomonadota</taxon>
        <taxon>Betaproteobacteria</taxon>
        <taxon>Burkholderiales</taxon>
        <taxon>Burkholderiaceae</taxon>
        <taxon>Burkholderia</taxon>
        <taxon>pseudomallei group</taxon>
    </lineage>
</organism>
<protein>
    <submittedName>
        <fullName evidence="1">Uncharacterized protein</fullName>
    </submittedName>
</protein>
<dbReference type="Proteomes" id="UP000001812">
    <property type="component" value="Chromosome I"/>
</dbReference>
<accession>A0A0E1W6J5</accession>
<reference evidence="1" key="1">
    <citation type="submission" date="2009-05" db="EMBL/GenBank/DDBJ databases">
        <authorList>
            <person name="Harkins D.M."/>
            <person name="DeShazer D."/>
            <person name="Woods D.E."/>
            <person name="Brinkac L.M."/>
            <person name="Brown K.A."/>
            <person name="Hung G.C."/>
            <person name="Tuanyok A."/>
            <person name="Zhang B."/>
            <person name="Nierman W.C."/>
        </authorList>
    </citation>
    <scope>NUCLEOTIDE SEQUENCE [LARGE SCALE GENOMIC DNA]</scope>
    <source>
        <strain evidence="1">1710a</strain>
    </source>
</reference>
<name>A0A0E1W6J5_BURPE</name>
<dbReference type="AlphaFoldDB" id="A0A0E1W6J5"/>
<dbReference type="RefSeq" id="WP_004527455.1">
    <property type="nucleotide sequence ID" value="NZ_CM000832.1"/>
</dbReference>
<proteinExistence type="predicted"/>
<dbReference type="GeneID" id="93060988"/>
<dbReference type="HOGENOM" id="CLU_2859121_0_0_4"/>
<gene>
    <name evidence="1" type="ORF">BURPS1710A_3312</name>
</gene>
<evidence type="ECO:0000313" key="1">
    <source>
        <dbReference type="EMBL" id="EET08044.1"/>
    </source>
</evidence>